<comment type="function">
    <text evidence="12">Catalyzes the formation of phosphatidylethanolamine (PtdEtn) from phosphatidylserine (PtdSer).</text>
</comment>
<dbReference type="EC" id="4.1.1.65" evidence="12"/>
<dbReference type="GO" id="GO:0006646">
    <property type="term" value="P:phosphatidylethanolamine biosynthetic process"/>
    <property type="evidence" value="ECO:0007669"/>
    <property type="project" value="UniProtKB-UniRule"/>
</dbReference>
<evidence type="ECO:0000256" key="12">
    <source>
        <dbReference type="HAMAP-Rule" id="MF_00662"/>
    </source>
</evidence>
<comment type="caution">
    <text evidence="14">The sequence shown here is derived from an EMBL/GenBank/DDBJ whole genome shotgun (WGS) entry which is preliminary data.</text>
</comment>
<dbReference type="AlphaFoldDB" id="A0A0W0XMH1"/>
<keyword evidence="13" id="KW-1133">Transmembrane helix</keyword>
<feature type="active site" description="Charge relay system; for autoendoproteolytic cleavage activity" evidence="12">
    <location>
        <position position="89"/>
    </location>
</feature>
<comment type="pathway">
    <text evidence="12">Phospholipid metabolism; phosphatidylethanolamine biosynthesis; phosphatidylethanolamine from CDP-diacylglycerol: step 2/2.</text>
</comment>
<dbReference type="STRING" id="458.Lrub_2631"/>
<gene>
    <name evidence="12 14" type="primary">psd</name>
    <name evidence="14" type="ORF">Lrub_2631</name>
</gene>
<evidence type="ECO:0000256" key="11">
    <source>
        <dbReference type="ARBA" id="ARBA00023317"/>
    </source>
</evidence>
<feature type="chain" id="PRO_5023257779" description="Phosphatidylserine decarboxylase beta chain" evidence="12">
    <location>
        <begin position="1"/>
        <end position="246"/>
    </location>
</feature>
<proteinExistence type="inferred from homology"/>
<evidence type="ECO:0000256" key="10">
    <source>
        <dbReference type="ARBA" id="ARBA00023264"/>
    </source>
</evidence>
<keyword evidence="9 12" id="KW-0456">Lyase</keyword>
<feature type="chain" id="PRO_5023257780" description="Phosphatidylserine decarboxylase alpha chain" evidence="12">
    <location>
        <begin position="247"/>
        <end position="282"/>
    </location>
</feature>
<feature type="transmembrane region" description="Helical" evidence="13">
    <location>
        <begin position="192"/>
        <end position="212"/>
    </location>
</feature>
<dbReference type="Proteomes" id="UP000054608">
    <property type="component" value="Unassembled WGS sequence"/>
</dbReference>
<evidence type="ECO:0000256" key="7">
    <source>
        <dbReference type="ARBA" id="ARBA00023145"/>
    </source>
</evidence>
<comment type="cofactor">
    <cofactor evidence="12">
        <name>pyruvate</name>
        <dbReference type="ChEBI" id="CHEBI:15361"/>
    </cofactor>
    <text evidence="12">Binds 1 pyruvoyl group covalently per subunit.</text>
</comment>
<dbReference type="RefSeq" id="WP_058532594.1">
    <property type="nucleotide sequence ID" value="NZ_CAAAIN010000004.1"/>
</dbReference>
<dbReference type="NCBIfam" id="TIGR00163">
    <property type="entry name" value="PS_decarb"/>
    <property type="match status" value="1"/>
</dbReference>
<comment type="pathway">
    <text evidence="1">Lipid metabolism.</text>
</comment>
<comment type="catalytic activity">
    <reaction evidence="12">
        <text>a 1,2-diacyl-sn-glycero-3-phospho-L-serine + H(+) = a 1,2-diacyl-sn-glycero-3-phosphoethanolamine + CO2</text>
        <dbReference type="Rhea" id="RHEA:20828"/>
        <dbReference type="ChEBI" id="CHEBI:15378"/>
        <dbReference type="ChEBI" id="CHEBI:16526"/>
        <dbReference type="ChEBI" id="CHEBI:57262"/>
        <dbReference type="ChEBI" id="CHEBI:64612"/>
        <dbReference type="EC" id="4.1.1.65"/>
    </reaction>
</comment>
<evidence type="ECO:0000256" key="1">
    <source>
        <dbReference type="ARBA" id="ARBA00005189"/>
    </source>
</evidence>
<evidence type="ECO:0000256" key="2">
    <source>
        <dbReference type="ARBA" id="ARBA00022475"/>
    </source>
</evidence>
<evidence type="ECO:0000256" key="6">
    <source>
        <dbReference type="ARBA" id="ARBA00023136"/>
    </source>
</evidence>
<dbReference type="OrthoDB" id="9802030at2"/>
<keyword evidence="2 12" id="KW-1003">Cell membrane</keyword>
<keyword evidence="7 12" id="KW-0865">Zymogen</keyword>
<keyword evidence="13" id="KW-0812">Transmembrane</keyword>
<dbReference type="Pfam" id="PF02666">
    <property type="entry name" value="PS_Dcarbxylase"/>
    <property type="match status" value="1"/>
</dbReference>
<feature type="modified residue" description="Pyruvic acid (Ser); by autocatalysis" evidence="12">
    <location>
        <position position="247"/>
    </location>
</feature>
<dbReference type="InterPro" id="IPR033177">
    <property type="entry name" value="PSD-B"/>
</dbReference>
<sequence length="282" mass="31610">MSRDFLKTLPQFIAPKHTLTSMAGKLAEVKVPAVKNRLIKRFIAKYSVNMSEAYEENPENYACFNDFFIRHLKPDCRPLADADVVSPVDGVISELGRIDKGQLLQAKGRYYTVDDFLACDPSRYEPFINGRFATLYLSPKDYHRIHMPIKATLQHMIYVPGKLFSVQPATARTVPRLFARNERLVVFFETQVGLMAMVLVGAVIVGAIGTAWEGDLARLNRVQEFSYADRPLTLEQGEEMGYFKLGSTVVLMFANGAKVDWLSSLKAGDSIRYGEALATISP</sequence>
<dbReference type="EMBL" id="LNYT01000022">
    <property type="protein sequence ID" value="KTD45834.1"/>
    <property type="molecule type" value="Genomic_DNA"/>
</dbReference>
<comment type="subunit">
    <text evidence="12">Heterodimer of a large membrane-associated beta subunit and a small pyruvoyl-containing alpha subunit.</text>
</comment>
<keyword evidence="5 12" id="KW-0443">Lipid metabolism</keyword>
<dbReference type="HAMAP" id="MF_00662">
    <property type="entry name" value="PS_decarb_PSD_B_type1"/>
    <property type="match status" value="1"/>
</dbReference>
<keyword evidence="3 12" id="KW-0444">Lipid biosynthesis</keyword>
<dbReference type="PANTHER" id="PTHR10067">
    <property type="entry name" value="PHOSPHATIDYLSERINE DECARBOXYLASE"/>
    <property type="match status" value="1"/>
</dbReference>
<evidence type="ECO:0000256" key="8">
    <source>
        <dbReference type="ARBA" id="ARBA00023209"/>
    </source>
</evidence>
<feature type="active site" description="Schiff-base intermediate with substrate; via pyruvic acid; for decarboxylase activity" evidence="12">
    <location>
        <position position="247"/>
    </location>
</feature>
<reference evidence="14 15" key="1">
    <citation type="submission" date="2015-11" db="EMBL/GenBank/DDBJ databases">
        <title>Genomic analysis of 38 Legionella species identifies large and diverse effector repertoires.</title>
        <authorList>
            <person name="Burstein D."/>
            <person name="Amaro F."/>
            <person name="Zusman T."/>
            <person name="Lifshitz Z."/>
            <person name="Cohen O."/>
            <person name="Gilbert J.A."/>
            <person name="Pupko T."/>
            <person name="Shuman H.A."/>
            <person name="Segal G."/>
        </authorList>
    </citation>
    <scope>NUCLEOTIDE SEQUENCE [LARGE SCALE GENOMIC DNA]</scope>
    <source>
        <strain evidence="14 15">WA-270A-C2</strain>
    </source>
</reference>
<organism evidence="14 15">
    <name type="scientific">Legionella rubrilucens</name>
    <dbReference type="NCBI Taxonomy" id="458"/>
    <lineage>
        <taxon>Bacteria</taxon>
        <taxon>Pseudomonadati</taxon>
        <taxon>Pseudomonadota</taxon>
        <taxon>Gammaproteobacteria</taxon>
        <taxon>Legionellales</taxon>
        <taxon>Legionellaceae</taxon>
        <taxon>Legionella</taxon>
    </lineage>
</organism>
<evidence type="ECO:0000256" key="4">
    <source>
        <dbReference type="ARBA" id="ARBA00022793"/>
    </source>
</evidence>
<evidence type="ECO:0000256" key="5">
    <source>
        <dbReference type="ARBA" id="ARBA00023098"/>
    </source>
</evidence>
<evidence type="ECO:0000256" key="13">
    <source>
        <dbReference type="SAM" id="Phobius"/>
    </source>
</evidence>
<feature type="site" description="Cleavage (non-hydrolytic); by autocatalysis" evidence="12">
    <location>
        <begin position="246"/>
        <end position="247"/>
    </location>
</feature>
<keyword evidence="8 12" id="KW-0594">Phospholipid biosynthesis</keyword>
<feature type="active site" description="Charge relay system; for autoendoproteolytic cleavage activity" evidence="12">
    <location>
        <position position="247"/>
    </location>
</feature>
<comment type="similarity">
    <text evidence="12">Belongs to the phosphatidylserine decarboxylase family. PSD-B subfamily. Prokaryotic type I sub-subfamily.</text>
</comment>
<dbReference type="PANTHER" id="PTHR10067:SF6">
    <property type="entry name" value="PHOSPHATIDYLSERINE DECARBOXYLASE PROENZYME, MITOCHONDRIAL"/>
    <property type="match status" value="1"/>
</dbReference>
<name>A0A0W0XMH1_9GAMM</name>
<keyword evidence="4 12" id="KW-0210">Decarboxylase</keyword>
<evidence type="ECO:0000313" key="14">
    <source>
        <dbReference type="EMBL" id="KTD45834.1"/>
    </source>
</evidence>
<feature type="active site" description="Charge relay system; for autoendoproteolytic cleavage activity" evidence="12">
    <location>
        <position position="146"/>
    </location>
</feature>
<dbReference type="InterPro" id="IPR003817">
    <property type="entry name" value="PS_Dcarbxylase"/>
</dbReference>
<evidence type="ECO:0000256" key="9">
    <source>
        <dbReference type="ARBA" id="ARBA00023239"/>
    </source>
</evidence>
<accession>A0A0W0XMH1</accession>
<dbReference type="PATRIC" id="fig|458.5.peg.2742"/>
<keyword evidence="10 12" id="KW-1208">Phospholipid metabolism</keyword>
<dbReference type="InterPro" id="IPR033178">
    <property type="entry name" value="PSD_type1_pro"/>
</dbReference>
<dbReference type="UniPathway" id="UPA00558">
    <property type="reaction ID" value="UER00616"/>
</dbReference>
<evidence type="ECO:0000256" key="3">
    <source>
        <dbReference type="ARBA" id="ARBA00022516"/>
    </source>
</evidence>
<keyword evidence="11 12" id="KW-0670">Pyruvate</keyword>
<keyword evidence="6 12" id="KW-0472">Membrane</keyword>
<comment type="PTM">
    <text evidence="12">Is synthesized initially as an inactive proenzyme. Formation of the active enzyme involves a self-maturation process in which the active site pyruvoyl group is generated from an internal serine residue via an autocatalytic post-translational modification. Two non-identical subunits are generated from the proenzyme in this reaction, and the pyruvate is formed at the N-terminus of the alpha chain, which is derived from the carboxyl end of the proenzyme. The autoendoproteolytic cleavage occurs by a canonical serine protease mechanism, in which the side chain hydroxyl group of the serine supplies its oxygen atom to form the C-terminus of the beta chain, while the remainder of the serine residue undergoes an oxidative deamination to produce ammonia and the pyruvoyl prosthetic group on the alpha chain. During this reaction, the Ser that is part of the protease active site of the proenzyme becomes the pyruvoyl prosthetic group, which constitutes an essential element of the active site of the mature decarboxylase.</text>
</comment>
<dbReference type="GO" id="GO:0004609">
    <property type="term" value="F:phosphatidylserine decarboxylase activity"/>
    <property type="evidence" value="ECO:0007669"/>
    <property type="project" value="UniProtKB-UniRule"/>
</dbReference>
<dbReference type="GO" id="GO:0005886">
    <property type="term" value="C:plasma membrane"/>
    <property type="evidence" value="ECO:0007669"/>
    <property type="project" value="UniProtKB-SubCell"/>
</dbReference>
<evidence type="ECO:0000313" key="15">
    <source>
        <dbReference type="Proteomes" id="UP000054608"/>
    </source>
</evidence>
<keyword evidence="15" id="KW-1185">Reference proteome</keyword>
<protein>
    <recommendedName>
        <fullName evidence="12">Phosphatidylserine decarboxylase proenzyme</fullName>
        <ecNumber evidence="12">4.1.1.65</ecNumber>
    </recommendedName>
    <component>
        <recommendedName>
            <fullName evidence="12">Phosphatidylserine decarboxylase alpha chain</fullName>
        </recommendedName>
    </component>
    <component>
        <recommendedName>
            <fullName evidence="12">Phosphatidylserine decarboxylase beta chain</fullName>
        </recommendedName>
    </component>
</protein>
<comment type="subcellular location">
    <subcellularLocation>
        <location evidence="12">Cell membrane</location>
        <topology evidence="12">Peripheral membrane protein</topology>
    </subcellularLocation>
</comment>